<feature type="region of interest" description="Disordered" evidence="1">
    <location>
        <begin position="213"/>
        <end position="253"/>
    </location>
</feature>
<evidence type="ECO:0000313" key="3">
    <source>
        <dbReference type="Proteomes" id="UP000784294"/>
    </source>
</evidence>
<feature type="region of interest" description="Disordered" evidence="1">
    <location>
        <begin position="31"/>
        <end position="52"/>
    </location>
</feature>
<feature type="region of interest" description="Disordered" evidence="1">
    <location>
        <begin position="156"/>
        <end position="185"/>
    </location>
</feature>
<evidence type="ECO:0000256" key="1">
    <source>
        <dbReference type="SAM" id="MobiDB-lite"/>
    </source>
</evidence>
<gene>
    <name evidence="2" type="ORF">PXEA_LOCUS30571</name>
</gene>
<organism evidence="2 3">
    <name type="scientific">Protopolystoma xenopodis</name>
    <dbReference type="NCBI Taxonomy" id="117903"/>
    <lineage>
        <taxon>Eukaryota</taxon>
        <taxon>Metazoa</taxon>
        <taxon>Spiralia</taxon>
        <taxon>Lophotrochozoa</taxon>
        <taxon>Platyhelminthes</taxon>
        <taxon>Monogenea</taxon>
        <taxon>Polyopisthocotylea</taxon>
        <taxon>Polystomatidea</taxon>
        <taxon>Polystomatidae</taxon>
        <taxon>Protopolystoma</taxon>
    </lineage>
</organism>
<protein>
    <submittedName>
        <fullName evidence="2">Uncharacterized protein</fullName>
    </submittedName>
</protein>
<dbReference type="AlphaFoldDB" id="A0A448XI53"/>
<sequence>MLSIFPDCDKLNDDDLGRLLTELHRSALATSPGSSATATAVPISSDSSDMGTSSGGSLLKRLKLVNCISMSLRLHIASPPEPLVAWLAATRPLSSPILTPENLIHSRPASSSSSYSASSAGMPLDTTLGRLLGQNETALGSTAIAQPHRAPRLSSGYGGVGLPQSPHVLRGRRSSSVAGRSEEGSFGYGSRATGVTGVGPNPLLFSRTGLGSRLAGSGGREENLACRTPRPSRQSQPALLTKSTPTGHGDHSFSLARPIREVLEFPGPDMFSPYTSYRYAPSLSSIQAFSHL</sequence>
<proteinExistence type="predicted"/>
<dbReference type="Proteomes" id="UP000784294">
    <property type="component" value="Unassembled WGS sequence"/>
</dbReference>
<keyword evidence="3" id="KW-1185">Reference proteome</keyword>
<feature type="compositionally biased region" description="Polar residues" evidence="1">
    <location>
        <begin position="231"/>
        <end position="246"/>
    </location>
</feature>
<evidence type="ECO:0000313" key="2">
    <source>
        <dbReference type="EMBL" id="VEL37131.1"/>
    </source>
</evidence>
<comment type="caution">
    <text evidence="2">The sequence shown here is derived from an EMBL/GenBank/DDBJ whole genome shotgun (WGS) entry which is preliminary data.</text>
</comment>
<dbReference type="EMBL" id="CAAALY010254096">
    <property type="protein sequence ID" value="VEL37131.1"/>
    <property type="molecule type" value="Genomic_DNA"/>
</dbReference>
<name>A0A448XI53_9PLAT</name>
<reference evidence="2" key="1">
    <citation type="submission" date="2018-11" db="EMBL/GenBank/DDBJ databases">
        <authorList>
            <consortium name="Pathogen Informatics"/>
        </authorList>
    </citation>
    <scope>NUCLEOTIDE SEQUENCE</scope>
</reference>
<accession>A0A448XI53</accession>